<protein>
    <recommendedName>
        <fullName evidence="5">ABC-2 type transport system permease protein</fullName>
    </recommendedName>
</protein>
<feature type="transmembrane region" description="Helical" evidence="2">
    <location>
        <begin position="451"/>
        <end position="474"/>
    </location>
</feature>
<feature type="transmembrane region" description="Helical" evidence="2">
    <location>
        <begin position="80"/>
        <end position="99"/>
    </location>
</feature>
<reference evidence="4" key="1">
    <citation type="submission" date="2016-06" db="EMBL/GenBank/DDBJ databases">
        <authorList>
            <person name="Varghese N."/>
            <person name="Submissions Spin"/>
        </authorList>
    </citation>
    <scope>NUCLEOTIDE SEQUENCE [LARGE SCALE GENOMIC DNA]</scope>
    <source>
        <strain evidence="4">DSM 45577</strain>
    </source>
</reference>
<evidence type="ECO:0000313" key="4">
    <source>
        <dbReference type="Proteomes" id="UP000198937"/>
    </source>
</evidence>
<keyword evidence="2" id="KW-0812">Transmembrane</keyword>
<proteinExistence type="predicted"/>
<dbReference type="RefSeq" id="WP_091445296.1">
    <property type="nucleotide sequence ID" value="NZ_BMMJ01000026.1"/>
</dbReference>
<organism evidence="3 4">
    <name type="scientific">Micromonospora yangpuensis</name>
    <dbReference type="NCBI Taxonomy" id="683228"/>
    <lineage>
        <taxon>Bacteria</taxon>
        <taxon>Bacillati</taxon>
        <taxon>Actinomycetota</taxon>
        <taxon>Actinomycetes</taxon>
        <taxon>Micromonosporales</taxon>
        <taxon>Micromonosporaceae</taxon>
        <taxon>Micromonospora</taxon>
    </lineage>
</organism>
<dbReference type="InterPro" id="IPR046264">
    <property type="entry name" value="DUF6297"/>
</dbReference>
<name>A0A1C6VHF5_9ACTN</name>
<dbReference type="AlphaFoldDB" id="A0A1C6VHF5"/>
<feature type="transmembrane region" description="Helical" evidence="2">
    <location>
        <begin position="412"/>
        <end position="430"/>
    </location>
</feature>
<feature type="transmembrane region" description="Helical" evidence="2">
    <location>
        <begin position="227"/>
        <end position="247"/>
    </location>
</feature>
<dbReference type="Pfam" id="PF19814">
    <property type="entry name" value="DUF6297"/>
    <property type="match status" value="1"/>
</dbReference>
<evidence type="ECO:0000313" key="3">
    <source>
        <dbReference type="EMBL" id="SCL65320.1"/>
    </source>
</evidence>
<dbReference type="STRING" id="683228.GA0070617_5730"/>
<feature type="transmembrane region" description="Helical" evidence="2">
    <location>
        <begin position="161"/>
        <end position="182"/>
    </location>
</feature>
<keyword evidence="2" id="KW-0472">Membrane</keyword>
<feature type="transmembrane region" description="Helical" evidence="2">
    <location>
        <begin position="325"/>
        <end position="344"/>
    </location>
</feature>
<evidence type="ECO:0000256" key="2">
    <source>
        <dbReference type="SAM" id="Phobius"/>
    </source>
</evidence>
<feature type="transmembrane region" description="Helical" evidence="2">
    <location>
        <begin position="194"/>
        <end position="215"/>
    </location>
</feature>
<gene>
    <name evidence="3" type="ORF">GA0070617_5730</name>
</gene>
<sequence length="475" mass="49042">MTAAPAASRTVPPSGVPSARQLRSRLRRARRRHHPPSLGDLLTDIYMAVLFTAMYGWAFVSNVREYLHSPSADPADPAERYWLAGAALLAVAGLGWQGLRALGPVLVTPATQAWAVSAPVDRRAWLLPRAGLLIGLAAGAGALLGAALGAVGTALVDRADLGLAALAGAACGAAGVGLSIVAQGSLPGRRWPRLLGTGATVAGALGAVTVVVAHFTGLGLVRPSVPVAGLVVVVALPLAVLTGALALRALPRVDRASLTTGAQFANAAATAAVLLDPSLLFGLVESRRWRGVGRVRSRRFLAGRRWWVLLQAEARRLRRHPSAPTAWVALVLLQYAVAVAVPVAAGTAQVVGAFLAAGRLAGGLRAVSRSPGLRRVLGGDDTAVRLVHLVWPAVGAALWWVVTLPVGGAQPGWLTVVLVLGVVAGAYRAATKPPMSYDTAMVDTPFGMIPVGLLSQLLRGWDVVAVVVVARLLLT</sequence>
<feature type="transmembrane region" description="Helical" evidence="2">
    <location>
        <begin position="389"/>
        <end position="406"/>
    </location>
</feature>
<evidence type="ECO:0000256" key="1">
    <source>
        <dbReference type="SAM" id="MobiDB-lite"/>
    </source>
</evidence>
<evidence type="ECO:0008006" key="5">
    <source>
        <dbReference type="Google" id="ProtNLM"/>
    </source>
</evidence>
<feature type="transmembrane region" description="Helical" evidence="2">
    <location>
        <begin position="38"/>
        <end position="60"/>
    </location>
</feature>
<keyword evidence="4" id="KW-1185">Reference proteome</keyword>
<accession>A0A1C6VHF5</accession>
<dbReference type="EMBL" id="FMIA01000002">
    <property type="protein sequence ID" value="SCL65320.1"/>
    <property type="molecule type" value="Genomic_DNA"/>
</dbReference>
<dbReference type="Proteomes" id="UP000198937">
    <property type="component" value="Unassembled WGS sequence"/>
</dbReference>
<dbReference type="OrthoDB" id="3381192at2"/>
<keyword evidence="2" id="KW-1133">Transmembrane helix</keyword>
<feature type="region of interest" description="Disordered" evidence="1">
    <location>
        <begin position="1"/>
        <end position="20"/>
    </location>
</feature>
<feature type="transmembrane region" description="Helical" evidence="2">
    <location>
        <begin position="132"/>
        <end position="155"/>
    </location>
</feature>